<evidence type="ECO:0000256" key="3">
    <source>
        <dbReference type="ARBA" id="ARBA00022617"/>
    </source>
</evidence>
<protein>
    <submittedName>
        <fullName evidence="7">Uncharacterized protein</fullName>
    </submittedName>
</protein>
<dbReference type="SUPFAM" id="SSF48264">
    <property type="entry name" value="Cytochrome P450"/>
    <property type="match status" value="1"/>
</dbReference>
<keyword evidence="5 6" id="KW-0408">Iron</keyword>
<dbReference type="EMBL" id="JAUJFL010000001">
    <property type="protein sequence ID" value="KAK2614583.1"/>
    <property type="molecule type" value="Genomic_DNA"/>
</dbReference>
<dbReference type="AlphaFoldDB" id="A0AAD9W9D0"/>
<feature type="binding site" description="axial binding residue" evidence="6">
    <location>
        <position position="514"/>
    </location>
    <ligand>
        <name>heme</name>
        <dbReference type="ChEBI" id="CHEBI:30413"/>
    </ligand>
    <ligandPart>
        <name>Fe</name>
        <dbReference type="ChEBI" id="CHEBI:18248"/>
    </ligandPart>
</feature>
<dbReference type="InterPro" id="IPR036396">
    <property type="entry name" value="Cyt_P450_sf"/>
</dbReference>
<keyword evidence="8" id="KW-1185">Reference proteome</keyword>
<evidence type="ECO:0000313" key="8">
    <source>
        <dbReference type="Proteomes" id="UP001265746"/>
    </source>
</evidence>
<dbReference type="PRINTS" id="PR00385">
    <property type="entry name" value="P450"/>
</dbReference>
<dbReference type="InterPro" id="IPR002401">
    <property type="entry name" value="Cyt_P450_E_grp-I"/>
</dbReference>
<accession>A0AAD9W9D0</accession>
<keyword evidence="3 6" id="KW-0349">Heme</keyword>
<dbReference type="Gene3D" id="1.10.630.10">
    <property type="entry name" value="Cytochrome P450"/>
    <property type="match status" value="1"/>
</dbReference>
<name>A0AAD9W9D0_PHOAM</name>
<evidence type="ECO:0000313" key="7">
    <source>
        <dbReference type="EMBL" id="KAK2614583.1"/>
    </source>
</evidence>
<keyword evidence="4 6" id="KW-0479">Metal-binding</keyword>
<dbReference type="Proteomes" id="UP001265746">
    <property type="component" value="Unassembled WGS sequence"/>
</dbReference>
<evidence type="ECO:0000256" key="6">
    <source>
        <dbReference type="PIRSR" id="PIRSR602401-1"/>
    </source>
</evidence>
<comment type="similarity">
    <text evidence="2">Belongs to the cytochrome P450 family.</text>
</comment>
<comment type="caution">
    <text evidence="7">The sequence shown here is derived from an EMBL/GenBank/DDBJ whole genome shotgun (WGS) entry which is preliminary data.</text>
</comment>
<sequence>MATVIIVGILATLFLYGLYQWLLPKPLPDIPYNNASAKNIFGDIPELVKEVSKTGDFADYIRKQSRKHNSPITQLFMTPFGKPSLLVCDFREAQDVLLHRGKEFDRSRFVGELFYGTGKNHHITMKTGPEWKARRKLLQDLMSPSFLHNVAAPTVYASSLNILKLWELKAGLADGRPFLASKDIFHAALDAVLAFTFGIGFKEDATTRQIQLMQSLERGKIAAGGADVPIKFPTATLGTAISSILFLTASVERVRGAASMRLKWWFIQKETGFKKAQKDKDEAIHGEIEKAIQARQRNGQGGNDAWVQSAVDHMVDREVRVAEKEGRQSNPHSPDMLEEILGFIIAGHDTTSTTLCWGVKLLADHPEVQQRVRDDMQAAFPEAKAEGRLPSVTEITKASIPYLEATMEEILRVGNTVPITDRDAVQDTTLLGHFVPKGTQVFFLANGPSFLEPAFDIEESRRSPHARDGKARVWESEDIGAFKPERWLTEENGKEVFDSQAGPDMPFGLGTRGCYGRRLAYLELRLLLTVFLWKFEFQKCPAELSRYDAVDGVVHGPKDCYVRLRKVAA</sequence>
<dbReference type="GO" id="GO:0005506">
    <property type="term" value="F:iron ion binding"/>
    <property type="evidence" value="ECO:0007669"/>
    <property type="project" value="InterPro"/>
</dbReference>
<dbReference type="InterPro" id="IPR001128">
    <property type="entry name" value="Cyt_P450"/>
</dbReference>
<comment type="cofactor">
    <cofactor evidence="1 6">
        <name>heme</name>
        <dbReference type="ChEBI" id="CHEBI:30413"/>
    </cofactor>
</comment>
<dbReference type="InterPro" id="IPR050121">
    <property type="entry name" value="Cytochrome_P450_monoxygenase"/>
</dbReference>
<dbReference type="PANTHER" id="PTHR24305">
    <property type="entry name" value="CYTOCHROME P450"/>
    <property type="match status" value="1"/>
</dbReference>
<dbReference type="GO" id="GO:0016705">
    <property type="term" value="F:oxidoreductase activity, acting on paired donors, with incorporation or reduction of molecular oxygen"/>
    <property type="evidence" value="ECO:0007669"/>
    <property type="project" value="InterPro"/>
</dbReference>
<evidence type="ECO:0000256" key="2">
    <source>
        <dbReference type="ARBA" id="ARBA00010617"/>
    </source>
</evidence>
<gene>
    <name evidence="7" type="ORF">N8I77_001394</name>
</gene>
<proteinExistence type="inferred from homology"/>
<evidence type="ECO:0000256" key="5">
    <source>
        <dbReference type="ARBA" id="ARBA00023004"/>
    </source>
</evidence>
<dbReference type="PRINTS" id="PR00463">
    <property type="entry name" value="EP450I"/>
</dbReference>
<dbReference type="GO" id="GO:0020037">
    <property type="term" value="F:heme binding"/>
    <property type="evidence" value="ECO:0007669"/>
    <property type="project" value="InterPro"/>
</dbReference>
<reference evidence="7" key="1">
    <citation type="submission" date="2023-06" db="EMBL/GenBank/DDBJ databases">
        <authorList>
            <person name="Noh H."/>
        </authorList>
    </citation>
    <scope>NUCLEOTIDE SEQUENCE</scope>
    <source>
        <strain evidence="7">DUCC20226</strain>
    </source>
</reference>
<evidence type="ECO:0000256" key="1">
    <source>
        <dbReference type="ARBA" id="ARBA00001971"/>
    </source>
</evidence>
<dbReference type="Pfam" id="PF00067">
    <property type="entry name" value="p450"/>
    <property type="match status" value="2"/>
</dbReference>
<evidence type="ECO:0000256" key="4">
    <source>
        <dbReference type="ARBA" id="ARBA00022723"/>
    </source>
</evidence>
<organism evidence="7 8">
    <name type="scientific">Phomopsis amygdali</name>
    <name type="common">Fusicoccum amygdali</name>
    <dbReference type="NCBI Taxonomy" id="1214568"/>
    <lineage>
        <taxon>Eukaryota</taxon>
        <taxon>Fungi</taxon>
        <taxon>Dikarya</taxon>
        <taxon>Ascomycota</taxon>
        <taxon>Pezizomycotina</taxon>
        <taxon>Sordariomycetes</taxon>
        <taxon>Sordariomycetidae</taxon>
        <taxon>Diaporthales</taxon>
        <taxon>Diaporthaceae</taxon>
        <taxon>Diaporthe</taxon>
    </lineage>
</organism>
<dbReference type="GO" id="GO:0004497">
    <property type="term" value="F:monooxygenase activity"/>
    <property type="evidence" value="ECO:0007669"/>
    <property type="project" value="InterPro"/>
</dbReference>
<dbReference type="PANTHER" id="PTHR24305:SF232">
    <property type="entry name" value="P450, PUTATIVE (EUROFUNG)-RELATED"/>
    <property type="match status" value="1"/>
</dbReference>